<feature type="domain" description="Leucine-binding protein" evidence="4">
    <location>
        <begin position="45"/>
        <end position="380"/>
    </location>
</feature>
<dbReference type="Gene3D" id="3.40.50.2300">
    <property type="match status" value="2"/>
</dbReference>
<dbReference type="EMBL" id="JACCBD010000001">
    <property type="protein sequence ID" value="NYD27293.1"/>
    <property type="molecule type" value="Genomic_DNA"/>
</dbReference>
<evidence type="ECO:0000259" key="4">
    <source>
        <dbReference type="Pfam" id="PF13458"/>
    </source>
</evidence>
<organism evidence="5 6">
    <name type="scientific">Leucobacter aridicollis</name>
    <dbReference type="NCBI Taxonomy" id="283878"/>
    <lineage>
        <taxon>Bacteria</taxon>
        <taxon>Bacillati</taxon>
        <taxon>Actinomycetota</taxon>
        <taxon>Actinomycetes</taxon>
        <taxon>Micrococcales</taxon>
        <taxon>Microbacteriaceae</taxon>
        <taxon>Leucobacter</taxon>
    </lineage>
</organism>
<name>A0A852QY25_9MICO</name>
<dbReference type="PROSITE" id="PS51257">
    <property type="entry name" value="PROKAR_LIPOPROTEIN"/>
    <property type="match status" value="1"/>
</dbReference>
<dbReference type="SUPFAM" id="SSF53822">
    <property type="entry name" value="Periplasmic binding protein-like I"/>
    <property type="match status" value="1"/>
</dbReference>
<dbReference type="PANTHER" id="PTHR47235:SF1">
    <property type="entry name" value="BLR6548 PROTEIN"/>
    <property type="match status" value="1"/>
</dbReference>
<gene>
    <name evidence="5" type="ORF">BJ960_002096</name>
</gene>
<feature type="chain" id="PRO_5038569965" evidence="3">
    <location>
        <begin position="23"/>
        <end position="427"/>
    </location>
</feature>
<evidence type="ECO:0000313" key="6">
    <source>
        <dbReference type="Proteomes" id="UP000586095"/>
    </source>
</evidence>
<keyword evidence="6" id="KW-1185">Reference proteome</keyword>
<accession>A0A852QY25</accession>
<evidence type="ECO:0000313" key="5">
    <source>
        <dbReference type="EMBL" id="NYD27293.1"/>
    </source>
</evidence>
<evidence type="ECO:0000256" key="1">
    <source>
        <dbReference type="ARBA" id="ARBA00010062"/>
    </source>
</evidence>
<keyword evidence="2 3" id="KW-0732">Signal</keyword>
<dbReference type="PANTHER" id="PTHR47235">
    <property type="entry name" value="BLR6548 PROTEIN"/>
    <property type="match status" value="1"/>
</dbReference>
<dbReference type="AlphaFoldDB" id="A0A852QY25"/>
<reference evidence="5 6" key="1">
    <citation type="submission" date="2020-07" db="EMBL/GenBank/DDBJ databases">
        <title>Sequencing the genomes of 1000 actinobacteria strains.</title>
        <authorList>
            <person name="Klenk H.-P."/>
        </authorList>
    </citation>
    <scope>NUCLEOTIDE SEQUENCE [LARGE SCALE GENOMIC DNA]</scope>
    <source>
        <strain evidence="5 6">DSM 17380</strain>
    </source>
</reference>
<dbReference type="Proteomes" id="UP000586095">
    <property type="component" value="Unassembled WGS sequence"/>
</dbReference>
<feature type="signal peptide" evidence="3">
    <location>
        <begin position="1"/>
        <end position="22"/>
    </location>
</feature>
<dbReference type="CDD" id="cd06343">
    <property type="entry name" value="PBP1_ABC_ligand_binding-like"/>
    <property type="match status" value="1"/>
</dbReference>
<dbReference type="InterPro" id="IPR028082">
    <property type="entry name" value="Peripla_BP_I"/>
</dbReference>
<comment type="caution">
    <text evidence="5">The sequence shown here is derived from an EMBL/GenBank/DDBJ whole genome shotgun (WGS) entry which is preliminary data.</text>
</comment>
<dbReference type="RefSeq" id="WP_185987253.1">
    <property type="nucleotide sequence ID" value="NZ_BAAALZ010000001.1"/>
</dbReference>
<protein>
    <submittedName>
        <fullName evidence="5">ABC-type branched-subunit amino acid transport system substrate-binding protein</fullName>
    </submittedName>
</protein>
<evidence type="ECO:0000256" key="2">
    <source>
        <dbReference type="ARBA" id="ARBA00022729"/>
    </source>
</evidence>
<dbReference type="InterPro" id="IPR028081">
    <property type="entry name" value="Leu-bd"/>
</dbReference>
<sequence length="427" mass="44940">MTRFTRNSVVATIAGATALGLALSGCSTPTSGSADGATPGVTDDTITIGTHTPLTGPAAPGYSDVSAAALAYFEYLNDQGGIHGRSINYIIKDDAYNPANTQMVVRELVQDDQVFAIFNGIGTAPHTAVLEYLNENQVPDLFVATGSKSWNQPEKYPYTFAFNPDYAVEGAALAQYATDEYPGKKVCVLGQDDDLGGFMLEGVTANLGDDGVTLAEEYSTSNPDLTAQVGAMQAAGCEINILGSIPAFTALAMGTAARIGWDTKWFVTSVGLDYATLVEILGEDVGPALLENLTGVNNLPGAYADGEWVDLFREINEEYNNGAPFNGNTVFGMSAAYLFAEALEQTGKHPTREGILEVIRSGSLTGNGVAPLSFSEDNHGSYFTVGIVEMHDGVQNFNDVAYTVDGGEATRVVMEPVPFVPDGVPGS</sequence>
<comment type="similarity">
    <text evidence="1">Belongs to the leucine-binding protein family.</text>
</comment>
<proteinExistence type="inferred from homology"/>
<dbReference type="Pfam" id="PF13458">
    <property type="entry name" value="Peripla_BP_6"/>
    <property type="match status" value="1"/>
</dbReference>
<evidence type="ECO:0000256" key="3">
    <source>
        <dbReference type="SAM" id="SignalP"/>
    </source>
</evidence>